<proteinExistence type="predicted"/>
<keyword evidence="2" id="KW-1185">Reference proteome</keyword>
<accession>A0AAN8PSN8</accession>
<evidence type="ECO:0000313" key="1">
    <source>
        <dbReference type="EMBL" id="KAK6182638.1"/>
    </source>
</evidence>
<dbReference type="AlphaFoldDB" id="A0AAN8PSN8"/>
<evidence type="ECO:0000313" key="2">
    <source>
        <dbReference type="Proteomes" id="UP001347796"/>
    </source>
</evidence>
<reference evidence="1 2" key="1">
    <citation type="submission" date="2024-01" db="EMBL/GenBank/DDBJ databases">
        <title>The genome of the rayed Mediterranean limpet Patella caerulea (Linnaeus, 1758).</title>
        <authorList>
            <person name="Anh-Thu Weber A."/>
            <person name="Halstead-Nussloch G."/>
        </authorList>
    </citation>
    <scope>NUCLEOTIDE SEQUENCE [LARGE SCALE GENOMIC DNA]</scope>
    <source>
        <strain evidence="1">AATW-2023a</strain>
        <tissue evidence="1">Whole specimen</tissue>
    </source>
</reference>
<organism evidence="1 2">
    <name type="scientific">Patella caerulea</name>
    <name type="common">Rayed Mediterranean limpet</name>
    <dbReference type="NCBI Taxonomy" id="87958"/>
    <lineage>
        <taxon>Eukaryota</taxon>
        <taxon>Metazoa</taxon>
        <taxon>Spiralia</taxon>
        <taxon>Lophotrochozoa</taxon>
        <taxon>Mollusca</taxon>
        <taxon>Gastropoda</taxon>
        <taxon>Patellogastropoda</taxon>
        <taxon>Patelloidea</taxon>
        <taxon>Patellidae</taxon>
        <taxon>Patella</taxon>
    </lineage>
</organism>
<dbReference type="Proteomes" id="UP001347796">
    <property type="component" value="Unassembled WGS sequence"/>
</dbReference>
<protein>
    <submittedName>
        <fullName evidence="1">Uncharacterized protein</fullName>
    </submittedName>
</protein>
<comment type="caution">
    <text evidence="1">The sequence shown here is derived from an EMBL/GenBank/DDBJ whole genome shotgun (WGS) entry which is preliminary data.</text>
</comment>
<gene>
    <name evidence="1" type="ORF">SNE40_010278</name>
</gene>
<sequence length="66" mass="7413">MVKALVKYANVTREAIELFKSLCMECQKKRKRVTPKGVVVKPIISKDYLSRGQVDLVDMPSMTSGP</sequence>
<dbReference type="EMBL" id="JAZGQO010000007">
    <property type="protein sequence ID" value="KAK6182638.1"/>
    <property type="molecule type" value="Genomic_DNA"/>
</dbReference>
<name>A0AAN8PSN8_PATCE</name>